<dbReference type="Proteomes" id="UP000002279">
    <property type="component" value="Chromosome 2"/>
</dbReference>
<evidence type="ECO:0000313" key="3">
    <source>
        <dbReference type="Ensembl" id="ENSOANP00000050462.1"/>
    </source>
</evidence>
<dbReference type="PANTHER" id="PTHR16483">
    <property type="entry name" value="GASTROKINE 1"/>
    <property type="match status" value="1"/>
</dbReference>
<protein>
    <recommendedName>
        <fullName evidence="2">BRICHOS domain-containing protein</fullName>
    </recommendedName>
</protein>
<dbReference type="Ensembl" id="ENSOANT00000073424.1">
    <property type="protein sequence ID" value="ENSOANP00000050462.1"/>
    <property type="gene ID" value="ENSOANG00000045341.1"/>
</dbReference>
<dbReference type="SMART" id="SM01039">
    <property type="entry name" value="BRICHOS"/>
    <property type="match status" value="1"/>
</dbReference>
<dbReference type="GO" id="GO:0042127">
    <property type="term" value="P:regulation of cell population proliferation"/>
    <property type="evidence" value="ECO:0000318"/>
    <property type="project" value="GO_Central"/>
</dbReference>
<dbReference type="InterPro" id="IPR007084">
    <property type="entry name" value="BRICHOS_dom"/>
</dbReference>
<accession>A0A6I8P8B9</accession>
<dbReference type="OMA" id="CYRPLEH"/>
<reference evidence="3" key="3">
    <citation type="submission" date="2025-09" db="UniProtKB">
        <authorList>
            <consortium name="Ensembl"/>
        </authorList>
    </citation>
    <scope>IDENTIFICATION</scope>
    <source>
        <strain evidence="3">Glennie</strain>
    </source>
</reference>
<dbReference type="GeneTree" id="ENSGT00930000150969"/>
<name>A0A6I8P8B9_ORNAN</name>
<dbReference type="AlphaFoldDB" id="A0A6I8P8B9"/>
<sequence length="183" mass="20211">WSVRVQPALQSVRLKLPSGPGPRVNQSVAADEAQDTVTYVLTAPAPQSGNRTGGSVTTVLFDGKNGFVCYRLAGQPACFLRLLESGDRQAMQLVLQASQAQREPWRHLDNETTYRREFLGVLGGHEVDPALAGDPVRSLCQQAPIHWVRRVDGPGKQRVIYLCIDICFPNNICVSVCFYYLPD</sequence>
<dbReference type="Bgee" id="ENSOANG00000045341">
    <property type="expression patterns" value="Expressed in fibroblast and 2 other cell types or tissues"/>
</dbReference>
<evidence type="ECO:0000313" key="4">
    <source>
        <dbReference type="Proteomes" id="UP000002279"/>
    </source>
</evidence>
<dbReference type="InterPro" id="IPR051772">
    <property type="entry name" value="Gastrokine"/>
</dbReference>
<dbReference type="Pfam" id="PF04089">
    <property type="entry name" value="BRICHOS"/>
    <property type="match status" value="1"/>
</dbReference>
<keyword evidence="1" id="KW-1015">Disulfide bond</keyword>
<dbReference type="FunCoup" id="A0A6I8P8B9">
    <property type="interactions" value="175"/>
</dbReference>
<feature type="domain" description="BRICHOS" evidence="2">
    <location>
        <begin position="51"/>
        <end position="148"/>
    </location>
</feature>
<dbReference type="GO" id="GO:0005615">
    <property type="term" value="C:extracellular space"/>
    <property type="evidence" value="ECO:0000318"/>
    <property type="project" value="GO_Central"/>
</dbReference>
<reference evidence="3" key="2">
    <citation type="submission" date="2025-08" db="UniProtKB">
        <authorList>
            <consortium name="Ensembl"/>
        </authorList>
    </citation>
    <scope>IDENTIFICATION</scope>
    <source>
        <strain evidence="3">Glennie</strain>
    </source>
</reference>
<organism evidence="3 4">
    <name type="scientific">Ornithorhynchus anatinus</name>
    <name type="common">Duckbill platypus</name>
    <dbReference type="NCBI Taxonomy" id="9258"/>
    <lineage>
        <taxon>Eukaryota</taxon>
        <taxon>Metazoa</taxon>
        <taxon>Chordata</taxon>
        <taxon>Craniata</taxon>
        <taxon>Vertebrata</taxon>
        <taxon>Euteleostomi</taxon>
        <taxon>Mammalia</taxon>
        <taxon>Monotremata</taxon>
        <taxon>Ornithorhynchidae</taxon>
        <taxon>Ornithorhynchus</taxon>
    </lineage>
</organism>
<dbReference type="PROSITE" id="PS50869">
    <property type="entry name" value="BRICHOS"/>
    <property type="match status" value="1"/>
</dbReference>
<evidence type="ECO:0000256" key="1">
    <source>
        <dbReference type="ARBA" id="ARBA00023157"/>
    </source>
</evidence>
<proteinExistence type="predicted"/>
<dbReference type="Gene3D" id="3.30.390.150">
    <property type="match status" value="1"/>
</dbReference>
<dbReference type="InParanoid" id="A0A6I8P8B9"/>
<reference evidence="3 4" key="1">
    <citation type="journal article" date="2008" name="Nature">
        <title>Genome analysis of the platypus reveals unique signatures of evolution.</title>
        <authorList>
            <person name="Warren W.C."/>
            <person name="Hillier L.W."/>
            <person name="Marshall Graves J.A."/>
            <person name="Birney E."/>
            <person name="Ponting C.P."/>
            <person name="Grutzner F."/>
            <person name="Belov K."/>
            <person name="Miller W."/>
            <person name="Clarke L."/>
            <person name="Chinwalla A.T."/>
            <person name="Yang S.P."/>
            <person name="Heger A."/>
            <person name="Locke D.P."/>
            <person name="Miethke P."/>
            <person name="Waters P.D."/>
            <person name="Veyrunes F."/>
            <person name="Fulton L."/>
            <person name="Fulton B."/>
            <person name="Graves T."/>
            <person name="Wallis J."/>
            <person name="Puente X.S."/>
            <person name="Lopez-Otin C."/>
            <person name="Ordonez G.R."/>
            <person name="Eichler E.E."/>
            <person name="Chen L."/>
            <person name="Cheng Z."/>
            <person name="Deakin J.E."/>
            <person name="Alsop A."/>
            <person name="Thompson K."/>
            <person name="Kirby P."/>
            <person name="Papenfuss A.T."/>
            <person name="Wakefield M.J."/>
            <person name="Olender T."/>
            <person name="Lancet D."/>
            <person name="Huttley G.A."/>
            <person name="Smit A.F."/>
            <person name="Pask A."/>
            <person name="Temple-Smith P."/>
            <person name="Batzer M.A."/>
            <person name="Walker J.A."/>
            <person name="Konkel M.K."/>
            <person name="Harris R.S."/>
            <person name="Whittington C.M."/>
            <person name="Wong E.S."/>
            <person name="Gemmell N.J."/>
            <person name="Buschiazzo E."/>
            <person name="Vargas Jentzsch I.M."/>
            <person name="Merkel A."/>
            <person name="Schmitz J."/>
            <person name="Zemann A."/>
            <person name="Churakov G."/>
            <person name="Kriegs J.O."/>
            <person name="Brosius J."/>
            <person name="Murchison E.P."/>
            <person name="Sachidanandam R."/>
            <person name="Smith C."/>
            <person name="Hannon G.J."/>
            <person name="Tsend-Ayush E."/>
            <person name="McMillan D."/>
            <person name="Attenborough R."/>
            <person name="Rens W."/>
            <person name="Ferguson-Smith M."/>
            <person name="Lefevre C.M."/>
            <person name="Sharp J.A."/>
            <person name="Nicholas K.R."/>
            <person name="Ray D.A."/>
            <person name="Kube M."/>
            <person name="Reinhardt R."/>
            <person name="Pringle T.H."/>
            <person name="Taylor J."/>
            <person name="Jones R.C."/>
            <person name="Nixon B."/>
            <person name="Dacheux J.L."/>
            <person name="Niwa H."/>
            <person name="Sekita Y."/>
            <person name="Huang X."/>
            <person name="Stark A."/>
            <person name="Kheradpour P."/>
            <person name="Kellis M."/>
            <person name="Flicek P."/>
            <person name="Chen Y."/>
            <person name="Webber C."/>
            <person name="Hardison R."/>
            <person name="Nelson J."/>
            <person name="Hallsworth-Pepin K."/>
            <person name="Delehaunty K."/>
            <person name="Markovic C."/>
            <person name="Minx P."/>
            <person name="Feng Y."/>
            <person name="Kremitzki C."/>
            <person name="Mitreva M."/>
            <person name="Glasscock J."/>
            <person name="Wylie T."/>
            <person name="Wohldmann P."/>
            <person name="Thiru P."/>
            <person name="Nhan M.N."/>
            <person name="Pohl C.S."/>
            <person name="Smith S.M."/>
            <person name="Hou S."/>
            <person name="Nefedov M."/>
            <person name="de Jong P.J."/>
            <person name="Renfree M.B."/>
            <person name="Mardis E.R."/>
            <person name="Wilson R.K."/>
        </authorList>
    </citation>
    <scope>NUCLEOTIDE SEQUENCE [LARGE SCALE GENOMIC DNA]</scope>
    <source>
        <strain evidence="3 4">Glennie</strain>
    </source>
</reference>
<keyword evidence="4" id="KW-1185">Reference proteome</keyword>
<evidence type="ECO:0000259" key="2">
    <source>
        <dbReference type="PROSITE" id="PS50869"/>
    </source>
</evidence>